<comment type="caution">
    <text evidence="2">The sequence shown here is derived from an EMBL/GenBank/DDBJ whole genome shotgun (WGS) entry which is preliminary data.</text>
</comment>
<reference evidence="2 3" key="1">
    <citation type="submission" date="2019-03" db="EMBL/GenBank/DDBJ databases">
        <title>The genome sequence of a newly discovered highly antifungal drug resistant Aspergillus species, Aspergillus tanneri NIH 1004.</title>
        <authorList>
            <person name="Mounaud S."/>
            <person name="Singh I."/>
            <person name="Joardar V."/>
            <person name="Pakala S."/>
            <person name="Pakala S."/>
            <person name="Venepally P."/>
            <person name="Hoover J."/>
            <person name="Nierman W."/>
            <person name="Chung J."/>
            <person name="Losada L."/>
        </authorList>
    </citation>
    <scope>NUCLEOTIDE SEQUENCE [LARGE SCALE GENOMIC DNA]</scope>
    <source>
        <strain evidence="2 3">NIH1004</strain>
    </source>
</reference>
<protein>
    <submittedName>
        <fullName evidence="2">Uncharacterized protein</fullName>
    </submittedName>
</protein>
<dbReference type="Proteomes" id="UP000324241">
    <property type="component" value="Unassembled WGS sequence"/>
</dbReference>
<evidence type="ECO:0000313" key="4">
    <source>
        <dbReference type="Proteomes" id="UP000324241"/>
    </source>
</evidence>
<reference evidence="1 4" key="2">
    <citation type="submission" date="2019-08" db="EMBL/GenBank/DDBJ databases">
        <title>The genome sequence of a newly discovered highly antifungal drug resistant Aspergillus species, Aspergillus tanneri NIH 1004.</title>
        <authorList>
            <person name="Mounaud S."/>
            <person name="Singh I."/>
            <person name="Joardar V."/>
            <person name="Pakala S."/>
            <person name="Pakala S."/>
            <person name="Venepally P."/>
            <person name="Chung J.K."/>
            <person name="Losada L."/>
            <person name="Nierman W.C."/>
        </authorList>
    </citation>
    <scope>NUCLEOTIDE SEQUENCE [LARGE SCALE GENOMIC DNA]</scope>
    <source>
        <strain evidence="1 4">NIH1004</strain>
    </source>
</reference>
<evidence type="ECO:0000313" key="3">
    <source>
        <dbReference type="Proteomes" id="UP000308092"/>
    </source>
</evidence>
<proteinExistence type="predicted"/>
<dbReference type="Proteomes" id="UP000308092">
    <property type="component" value="Unassembled WGS sequence"/>
</dbReference>
<keyword evidence="3" id="KW-1185">Reference proteome</keyword>
<dbReference type="AlphaFoldDB" id="A0A4S3JA71"/>
<dbReference type="RefSeq" id="XP_033430519.1">
    <property type="nucleotide sequence ID" value="XM_033564762.1"/>
</dbReference>
<evidence type="ECO:0000313" key="1">
    <source>
        <dbReference type="EMBL" id="KAA8651158.1"/>
    </source>
</evidence>
<accession>A0A4S3JA71</accession>
<evidence type="ECO:0000313" key="2">
    <source>
        <dbReference type="EMBL" id="THC91168.1"/>
    </source>
</evidence>
<dbReference type="EMBL" id="QUQM01000002">
    <property type="protein sequence ID" value="KAA8651158.1"/>
    <property type="molecule type" value="Genomic_DNA"/>
</dbReference>
<dbReference type="GeneID" id="54322738"/>
<name>A0A4S3JA71_9EURO</name>
<dbReference type="VEuPathDB" id="FungiDB:EYZ11_009357"/>
<dbReference type="EMBL" id="SOSA01000440">
    <property type="protein sequence ID" value="THC91168.1"/>
    <property type="molecule type" value="Genomic_DNA"/>
</dbReference>
<organism evidence="2 3">
    <name type="scientific">Aspergillus tanneri</name>
    <dbReference type="NCBI Taxonomy" id="1220188"/>
    <lineage>
        <taxon>Eukaryota</taxon>
        <taxon>Fungi</taxon>
        <taxon>Dikarya</taxon>
        <taxon>Ascomycota</taxon>
        <taxon>Pezizomycotina</taxon>
        <taxon>Eurotiomycetes</taxon>
        <taxon>Eurotiomycetidae</taxon>
        <taxon>Eurotiales</taxon>
        <taxon>Aspergillaceae</taxon>
        <taxon>Aspergillus</taxon>
        <taxon>Aspergillus subgen. Circumdati</taxon>
    </lineage>
</organism>
<sequence>MYSRVFPQSKDLITGADAIISYGPQDPDDCDSYSFGHIPKPAKSADFASEHILEWQLYLDFWRDQEGEGQTFISPNPNGGKGNVEICPYFKFWWGNNKLRHDAFGATNGLPVGLVALAYDDDFKRDEFMLLDKNTNGLKERLWGNGER</sequence>
<gene>
    <name evidence="1" type="ORF">ATNIH1004_000036</name>
    <name evidence="2" type="ORF">EYZ11_009357</name>
</gene>